<dbReference type="PANTHER" id="PTHR30502">
    <property type="entry name" value="2-KETO-3-DEOXY-L-RHAMNONATE ALDOLASE"/>
    <property type="match status" value="1"/>
</dbReference>
<keyword evidence="6" id="KW-1185">Reference proteome</keyword>
<dbReference type="Pfam" id="PF03328">
    <property type="entry name" value="HpcH_HpaI"/>
    <property type="match status" value="1"/>
</dbReference>
<comment type="caution">
    <text evidence="5">The sequence shown here is derived from an EMBL/GenBank/DDBJ whole genome shotgun (WGS) entry which is preliminary data.</text>
</comment>
<comment type="similarity">
    <text evidence="1">Belongs to the HpcH/HpaI aldolase family.</text>
</comment>
<keyword evidence="2" id="KW-0479">Metal-binding</keyword>
<evidence type="ECO:0000256" key="3">
    <source>
        <dbReference type="ARBA" id="ARBA00023239"/>
    </source>
</evidence>
<protein>
    <recommendedName>
        <fullName evidence="4">HpcH/HpaI aldolase/citrate lyase domain-containing protein</fullName>
    </recommendedName>
</protein>
<sequence>MKTMLSGKKKLIGTFLSELYSPNIPVLFKSCGFDYFVVDCEHGCFDYGEVAALSAVSKQVRIPMLVRISSNSRDHILKYMDMGVAGLLVPMVSTSDEIRQVVEYAKYEPWGKRGITTKRAHSNYKCDDILAYMEQANQETVVLAQIETAEGLKNIKQIAETVGLDGLIVGPTDLTSDLGIAMQFESKIFRDAVHRIYQHASDAGKLSGMIISNTNVLRDCERLGMQILCWNSELGMLMKGAELGLKELRS</sequence>
<evidence type="ECO:0000313" key="5">
    <source>
        <dbReference type="EMBL" id="NOU66076.1"/>
    </source>
</evidence>
<dbReference type="InterPro" id="IPR015813">
    <property type="entry name" value="Pyrv/PenolPyrv_kinase-like_dom"/>
</dbReference>
<organism evidence="5 6">
    <name type="scientific">Paenibacillus plantarum</name>
    <dbReference type="NCBI Taxonomy" id="2654975"/>
    <lineage>
        <taxon>Bacteria</taxon>
        <taxon>Bacillati</taxon>
        <taxon>Bacillota</taxon>
        <taxon>Bacilli</taxon>
        <taxon>Bacillales</taxon>
        <taxon>Paenibacillaceae</taxon>
        <taxon>Paenibacillus</taxon>
    </lineage>
</organism>
<evidence type="ECO:0000259" key="4">
    <source>
        <dbReference type="Pfam" id="PF03328"/>
    </source>
</evidence>
<proteinExistence type="inferred from homology"/>
<dbReference type="InterPro" id="IPR050251">
    <property type="entry name" value="HpcH-HpaI_aldolase"/>
</dbReference>
<dbReference type="SUPFAM" id="SSF51621">
    <property type="entry name" value="Phosphoenolpyruvate/pyruvate domain"/>
    <property type="match status" value="1"/>
</dbReference>
<dbReference type="EMBL" id="WHNY01000060">
    <property type="protein sequence ID" value="NOU66076.1"/>
    <property type="molecule type" value="Genomic_DNA"/>
</dbReference>
<reference evidence="5 6" key="1">
    <citation type="submission" date="2019-10" db="EMBL/GenBank/DDBJ databases">
        <title>Description of Paenibacillus humi sp. nov.</title>
        <authorList>
            <person name="Carlier A."/>
            <person name="Qi S."/>
        </authorList>
    </citation>
    <scope>NUCLEOTIDE SEQUENCE [LARGE SCALE GENOMIC DNA]</scope>
    <source>
        <strain evidence="5 6">LMG 31461</strain>
    </source>
</reference>
<gene>
    <name evidence="5" type="ORF">GC096_18735</name>
</gene>
<evidence type="ECO:0000256" key="2">
    <source>
        <dbReference type="ARBA" id="ARBA00022723"/>
    </source>
</evidence>
<dbReference type="PANTHER" id="PTHR30502:SF0">
    <property type="entry name" value="PHOSPHOENOLPYRUVATE CARBOXYLASE FAMILY PROTEIN"/>
    <property type="match status" value="1"/>
</dbReference>
<name>A0ABX1XDH2_9BACL</name>
<dbReference type="Gene3D" id="3.20.20.60">
    <property type="entry name" value="Phosphoenolpyruvate-binding domains"/>
    <property type="match status" value="1"/>
</dbReference>
<evidence type="ECO:0000313" key="6">
    <source>
        <dbReference type="Proteomes" id="UP000653578"/>
    </source>
</evidence>
<keyword evidence="3" id="KW-0456">Lyase</keyword>
<dbReference type="InterPro" id="IPR005000">
    <property type="entry name" value="Aldolase/citrate-lyase_domain"/>
</dbReference>
<dbReference type="Proteomes" id="UP000653578">
    <property type="component" value="Unassembled WGS sequence"/>
</dbReference>
<feature type="domain" description="HpcH/HpaI aldolase/citrate lyase" evidence="4">
    <location>
        <begin position="29"/>
        <end position="234"/>
    </location>
</feature>
<evidence type="ECO:0000256" key="1">
    <source>
        <dbReference type="ARBA" id="ARBA00005568"/>
    </source>
</evidence>
<dbReference type="InterPro" id="IPR040442">
    <property type="entry name" value="Pyrv_kinase-like_dom_sf"/>
</dbReference>
<accession>A0ABX1XDH2</accession>